<dbReference type="Gene3D" id="3.30.720.210">
    <property type="match status" value="1"/>
</dbReference>
<evidence type="ECO:0000256" key="3">
    <source>
        <dbReference type="ARBA" id="ARBA00022475"/>
    </source>
</evidence>
<keyword evidence="13 15" id="KW-0472">Membrane</keyword>
<evidence type="ECO:0000259" key="17">
    <source>
        <dbReference type="SMART" id="SM00382"/>
    </source>
</evidence>
<evidence type="ECO:0000256" key="14">
    <source>
        <dbReference type="ARBA" id="ARBA00061570"/>
    </source>
</evidence>
<keyword evidence="4 15" id="KW-0645">Protease</keyword>
<dbReference type="FunFam" id="1.20.58.760:FF:000001">
    <property type="entry name" value="ATP-dependent zinc metalloprotease FtsH"/>
    <property type="match status" value="1"/>
</dbReference>
<dbReference type="InterPro" id="IPR011546">
    <property type="entry name" value="Pept_M41_FtsH_extracell"/>
</dbReference>
<dbReference type="NCBIfam" id="TIGR01241">
    <property type="entry name" value="FtsH_fam"/>
    <property type="match status" value="1"/>
</dbReference>
<sequence>MKKIRDGIIWIILFFVVLLLFHFIEKWQSDTKVAEITYSEFIEYIENDNISTVEIQEMKVEGNFKKSLANGAQKFETIIPKNDRLAIEKLLNKNSNIKIEEPSSGDFKLFLIYVLPTIIIFVVFIYFIRRMQGKGNQAFNFGKSKAKMIGKGDVDVTFDDVAGCDEAKEELEEVIEYLKSPKKFQKLGGKIPKGILLVGPPGTGKTLLSKAVAGEANVPFLSLSGSDFVEMFVGVGASRVRDLFQKAKKHSPSIIFIDELDAVGRARGAGLGGGHDEREQTLNQLLGEMDGFERNEGIIVLAATNRPDVLDKALLRPGRFDRQVVVDMPDVNGREKILKIHTKNKPLAEDVDLKIIAKSTPGMSGADLANMANEAALLAAKEGKQEIEMEDVEEAKDKVLMGKPRKSLVISDEEKKRIAYHEAGHTYIGRLMLEQEPVHKVTIVPRGKSMGATHFLPMDEKHIYPKSYLVAQLHRMFAGRATEDVIFNEVSTGAQDDINRATSIARKMVSNWGMSDEIGPLSFGRKKEHVFLGRDLGTQKDISEETARRVDEAVETIVKEAYMKTKKMIEEGKDKIEKIAQALIEKEVLNSDEIDELLQVESGE</sequence>
<dbReference type="CDD" id="cd19501">
    <property type="entry name" value="RecA-like_FtsH"/>
    <property type="match status" value="1"/>
</dbReference>
<name>A0A5D0MJL7_9BACT</name>
<reference evidence="18" key="1">
    <citation type="submission" date="2019-08" db="EMBL/GenBank/DDBJ databases">
        <title>Genomic characterization of a novel candidate phylum (ARYD3) from a high temperature, high salinity tertiary oil reservoir in north central Oklahoma, USA.</title>
        <authorList>
            <person name="Youssef N.H."/>
            <person name="Yadav A."/>
            <person name="Elshahed M.S."/>
        </authorList>
    </citation>
    <scope>NUCLEOTIDE SEQUENCE [LARGE SCALE GENOMIC DNA]</scope>
    <source>
        <strain evidence="18">ARYD3</strain>
    </source>
</reference>
<gene>
    <name evidence="15" type="primary">ftsH</name>
    <name evidence="18" type="ORF">FXF47_02720</name>
</gene>
<feature type="binding site" evidence="15">
    <location>
        <position position="497"/>
    </location>
    <ligand>
        <name>Zn(2+)</name>
        <dbReference type="ChEBI" id="CHEBI:29105"/>
        <note>catalytic</note>
    </ligand>
</feature>
<comment type="subunit">
    <text evidence="15">Homohexamer.</text>
</comment>
<dbReference type="HAMAP" id="MF_01458">
    <property type="entry name" value="FtsH"/>
    <property type="match status" value="1"/>
</dbReference>
<comment type="similarity">
    <text evidence="2 15">In the C-terminal section; belongs to the peptidase M41 family.</text>
</comment>
<keyword evidence="10 15" id="KW-0067">ATP-binding</keyword>
<dbReference type="PANTHER" id="PTHR23076">
    <property type="entry name" value="METALLOPROTEASE M41 FTSH"/>
    <property type="match status" value="1"/>
</dbReference>
<accession>A0A5D0MJL7</accession>
<keyword evidence="7 15" id="KW-0547">Nucleotide-binding</keyword>
<evidence type="ECO:0000313" key="19">
    <source>
        <dbReference type="Proteomes" id="UP000324143"/>
    </source>
</evidence>
<dbReference type="Pfam" id="PF01434">
    <property type="entry name" value="Peptidase_M41"/>
    <property type="match status" value="1"/>
</dbReference>
<organism evidence="18 19">
    <name type="scientific">Candidatus Mcinerneyibacterium aminivorans</name>
    <dbReference type="NCBI Taxonomy" id="2703815"/>
    <lineage>
        <taxon>Bacteria</taxon>
        <taxon>Candidatus Macinerneyibacteriota</taxon>
        <taxon>Candidatus Mcinerneyibacteria</taxon>
        <taxon>Candidatus Mcinerneyibacteriales</taxon>
        <taxon>Candidatus Mcinerneyibacteriaceae</taxon>
        <taxon>Candidatus Mcinerneyibacterium</taxon>
    </lineage>
</organism>
<evidence type="ECO:0000256" key="13">
    <source>
        <dbReference type="ARBA" id="ARBA00023136"/>
    </source>
</evidence>
<dbReference type="AlphaFoldDB" id="A0A5D0MJL7"/>
<dbReference type="GO" id="GO:0005886">
    <property type="term" value="C:plasma membrane"/>
    <property type="evidence" value="ECO:0007669"/>
    <property type="project" value="UniProtKB-SubCell"/>
</dbReference>
<dbReference type="Pfam" id="PF17862">
    <property type="entry name" value="AAA_lid_3"/>
    <property type="match status" value="1"/>
</dbReference>
<keyword evidence="3 15" id="KW-1003">Cell membrane</keyword>
<dbReference type="EC" id="3.4.24.-" evidence="15"/>
<dbReference type="SUPFAM" id="SSF52540">
    <property type="entry name" value="P-loop containing nucleoside triphosphate hydrolases"/>
    <property type="match status" value="1"/>
</dbReference>
<keyword evidence="19" id="KW-1185">Reference proteome</keyword>
<keyword evidence="8 15" id="KW-0378">Hydrolase</keyword>
<dbReference type="InterPro" id="IPR003593">
    <property type="entry name" value="AAA+_ATPase"/>
</dbReference>
<feature type="transmembrane region" description="Helical" evidence="15">
    <location>
        <begin position="110"/>
        <end position="128"/>
    </location>
</feature>
<dbReference type="GO" id="GO:0004176">
    <property type="term" value="F:ATP-dependent peptidase activity"/>
    <property type="evidence" value="ECO:0007669"/>
    <property type="project" value="InterPro"/>
</dbReference>
<comment type="similarity">
    <text evidence="16">Belongs to the AAA ATPase family.</text>
</comment>
<dbReference type="GO" id="GO:0005524">
    <property type="term" value="F:ATP binding"/>
    <property type="evidence" value="ECO:0007669"/>
    <property type="project" value="UniProtKB-UniRule"/>
</dbReference>
<evidence type="ECO:0000256" key="2">
    <source>
        <dbReference type="ARBA" id="ARBA00010044"/>
    </source>
</evidence>
<evidence type="ECO:0000256" key="6">
    <source>
        <dbReference type="ARBA" id="ARBA00022723"/>
    </source>
</evidence>
<dbReference type="FunFam" id="3.40.50.300:FF:000001">
    <property type="entry name" value="ATP-dependent zinc metalloprotease FtsH"/>
    <property type="match status" value="1"/>
</dbReference>
<feature type="binding site" evidence="15">
    <location>
        <position position="421"/>
    </location>
    <ligand>
        <name>Zn(2+)</name>
        <dbReference type="ChEBI" id="CHEBI:29105"/>
        <note>catalytic</note>
    </ligand>
</feature>
<dbReference type="InterPro" id="IPR037219">
    <property type="entry name" value="Peptidase_M41-like"/>
</dbReference>
<dbReference type="InterPro" id="IPR005936">
    <property type="entry name" value="FtsH"/>
</dbReference>
<dbReference type="InterPro" id="IPR000642">
    <property type="entry name" value="Peptidase_M41"/>
</dbReference>
<evidence type="ECO:0000313" key="18">
    <source>
        <dbReference type="EMBL" id="TYB31803.1"/>
    </source>
</evidence>
<feature type="domain" description="AAA+ ATPase" evidence="17">
    <location>
        <begin position="191"/>
        <end position="330"/>
    </location>
</feature>
<feature type="binding site" evidence="15">
    <location>
        <position position="425"/>
    </location>
    <ligand>
        <name>Zn(2+)</name>
        <dbReference type="ChEBI" id="CHEBI:29105"/>
        <note>catalytic</note>
    </ligand>
</feature>
<keyword evidence="12 15" id="KW-0482">Metalloprotease</keyword>
<dbReference type="Gene3D" id="1.20.58.760">
    <property type="entry name" value="Peptidase M41"/>
    <property type="match status" value="1"/>
</dbReference>
<evidence type="ECO:0000256" key="5">
    <source>
        <dbReference type="ARBA" id="ARBA00022692"/>
    </source>
</evidence>
<dbReference type="Gene3D" id="1.10.8.60">
    <property type="match status" value="1"/>
</dbReference>
<dbReference type="EMBL" id="VSIX01000029">
    <property type="protein sequence ID" value="TYB31803.1"/>
    <property type="molecule type" value="Genomic_DNA"/>
</dbReference>
<dbReference type="PROSITE" id="PS00674">
    <property type="entry name" value="AAA"/>
    <property type="match status" value="1"/>
</dbReference>
<proteinExistence type="inferred from homology"/>
<dbReference type="Pfam" id="PF06480">
    <property type="entry name" value="FtsH_ext"/>
    <property type="match status" value="1"/>
</dbReference>
<evidence type="ECO:0000256" key="1">
    <source>
        <dbReference type="ARBA" id="ARBA00004370"/>
    </source>
</evidence>
<evidence type="ECO:0000256" key="16">
    <source>
        <dbReference type="RuleBase" id="RU003651"/>
    </source>
</evidence>
<dbReference type="GO" id="GO:0016887">
    <property type="term" value="F:ATP hydrolysis activity"/>
    <property type="evidence" value="ECO:0007669"/>
    <property type="project" value="UniProtKB-UniRule"/>
</dbReference>
<evidence type="ECO:0000256" key="12">
    <source>
        <dbReference type="ARBA" id="ARBA00023049"/>
    </source>
</evidence>
<comment type="function">
    <text evidence="15">Acts as a processive, ATP-dependent zinc metallopeptidase for both cytoplasmic and membrane proteins. Plays a role in the quality control of integral membrane proteins.</text>
</comment>
<dbReference type="Gene3D" id="3.40.50.300">
    <property type="entry name" value="P-loop containing nucleotide triphosphate hydrolases"/>
    <property type="match status" value="1"/>
</dbReference>
<feature type="binding site" evidence="15">
    <location>
        <begin position="199"/>
        <end position="206"/>
    </location>
    <ligand>
        <name>ATP</name>
        <dbReference type="ChEBI" id="CHEBI:30616"/>
    </ligand>
</feature>
<feature type="active site" evidence="15">
    <location>
        <position position="422"/>
    </location>
</feature>
<keyword evidence="6 15" id="KW-0479">Metal-binding</keyword>
<evidence type="ECO:0000256" key="4">
    <source>
        <dbReference type="ARBA" id="ARBA00022670"/>
    </source>
</evidence>
<dbReference type="GO" id="GO:0008270">
    <property type="term" value="F:zinc ion binding"/>
    <property type="evidence" value="ECO:0007669"/>
    <property type="project" value="UniProtKB-UniRule"/>
</dbReference>
<dbReference type="GO" id="GO:0004222">
    <property type="term" value="F:metalloendopeptidase activity"/>
    <property type="evidence" value="ECO:0007669"/>
    <property type="project" value="InterPro"/>
</dbReference>
<dbReference type="Pfam" id="PF00004">
    <property type="entry name" value="AAA"/>
    <property type="match status" value="1"/>
</dbReference>
<dbReference type="InterPro" id="IPR003960">
    <property type="entry name" value="ATPase_AAA_CS"/>
</dbReference>
<evidence type="ECO:0000256" key="10">
    <source>
        <dbReference type="ARBA" id="ARBA00022840"/>
    </source>
</evidence>
<keyword evidence="5 15" id="KW-0812">Transmembrane</keyword>
<evidence type="ECO:0000256" key="11">
    <source>
        <dbReference type="ARBA" id="ARBA00022989"/>
    </source>
</evidence>
<dbReference type="GO" id="GO:0006508">
    <property type="term" value="P:proteolysis"/>
    <property type="evidence" value="ECO:0007669"/>
    <property type="project" value="UniProtKB-KW"/>
</dbReference>
<dbReference type="InterPro" id="IPR027417">
    <property type="entry name" value="P-loop_NTPase"/>
</dbReference>
<dbReference type="Proteomes" id="UP000324143">
    <property type="component" value="Unassembled WGS sequence"/>
</dbReference>
<dbReference type="SUPFAM" id="SSF140990">
    <property type="entry name" value="FtsH protease domain-like"/>
    <property type="match status" value="1"/>
</dbReference>
<protein>
    <recommendedName>
        <fullName evidence="15">ATP-dependent zinc metalloprotease FtsH</fullName>
        <ecNumber evidence="15">3.4.24.-</ecNumber>
    </recommendedName>
</protein>
<dbReference type="SMART" id="SM00382">
    <property type="entry name" value="AAA"/>
    <property type="match status" value="1"/>
</dbReference>
<comment type="caution">
    <text evidence="18">The sequence shown here is derived from an EMBL/GenBank/DDBJ whole genome shotgun (WGS) entry which is preliminary data.</text>
</comment>
<dbReference type="FunFam" id="1.10.8.60:FF:000001">
    <property type="entry name" value="ATP-dependent zinc metalloprotease FtsH"/>
    <property type="match status" value="1"/>
</dbReference>
<evidence type="ECO:0000256" key="7">
    <source>
        <dbReference type="ARBA" id="ARBA00022741"/>
    </source>
</evidence>
<dbReference type="InterPro" id="IPR003959">
    <property type="entry name" value="ATPase_AAA_core"/>
</dbReference>
<evidence type="ECO:0000256" key="9">
    <source>
        <dbReference type="ARBA" id="ARBA00022833"/>
    </source>
</evidence>
<evidence type="ECO:0000256" key="15">
    <source>
        <dbReference type="HAMAP-Rule" id="MF_01458"/>
    </source>
</evidence>
<comment type="similarity">
    <text evidence="14 15">In the central section; belongs to the AAA ATPase family.</text>
</comment>
<dbReference type="InterPro" id="IPR041569">
    <property type="entry name" value="AAA_lid_3"/>
</dbReference>
<feature type="transmembrane region" description="Helical" evidence="15">
    <location>
        <begin position="7"/>
        <end position="24"/>
    </location>
</feature>
<evidence type="ECO:0000256" key="8">
    <source>
        <dbReference type="ARBA" id="ARBA00022801"/>
    </source>
</evidence>
<dbReference type="PANTHER" id="PTHR23076:SF97">
    <property type="entry name" value="ATP-DEPENDENT ZINC METALLOPROTEASE YME1L1"/>
    <property type="match status" value="1"/>
</dbReference>
<keyword evidence="9 15" id="KW-0862">Zinc</keyword>
<comment type="subcellular location">
    <subcellularLocation>
        <location evidence="15">Cell membrane</location>
        <topology evidence="15">Multi-pass membrane protein</topology>
        <orientation evidence="15">Cytoplasmic side</orientation>
    </subcellularLocation>
    <subcellularLocation>
        <location evidence="1">Membrane</location>
    </subcellularLocation>
</comment>
<keyword evidence="11 15" id="KW-1133">Transmembrane helix</keyword>
<dbReference type="GO" id="GO:0030163">
    <property type="term" value="P:protein catabolic process"/>
    <property type="evidence" value="ECO:0007669"/>
    <property type="project" value="UniProtKB-UniRule"/>
</dbReference>
<comment type="cofactor">
    <cofactor evidence="15">
        <name>Zn(2+)</name>
        <dbReference type="ChEBI" id="CHEBI:29105"/>
    </cofactor>
    <text evidence="15">Binds 1 zinc ion per subunit.</text>
</comment>